<feature type="domain" description="PAS" evidence="20">
    <location>
        <begin position="1070"/>
        <end position="1115"/>
    </location>
</feature>
<evidence type="ECO:0000256" key="15">
    <source>
        <dbReference type="ARBA" id="ARBA00030800"/>
    </source>
</evidence>
<dbReference type="PROSITE" id="PS50109">
    <property type="entry name" value="HIS_KIN"/>
    <property type="match status" value="2"/>
</dbReference>
<dbReference type="SMART" id="SM00086">
    <property type="entry name" value="PAC"/>
    <property type="match status" value="2"/>
</dbReference>
<evidence type="ECO:0000259" key="19">
    <source>
        <dbReference type="PROSITE" id="PS50110"/>
    </source>
</evidence>
<dbReference type="Gene3D" id="3.30.450.20">
    <property type="entry name" value="PAS domain"/>
    <property type="match status" value="3"/>
</dbReference>
<evidence type="ECO:0000259" key="20">
    <source>
        <dbReference type="PROSITE" id="PS50112"/>
    </source>
</evidence>
<dbReference type="CDD" id="cd00082">
    <property type="entry name" value="HisKA"/>
    <property type="match status" value="1"/>
</dbReference>
<dbReference type="SUPFAM" id="SSF52172">
    <property type="entry name" value="CheY-like"/>
    <property type="match status" value="2"/>
</dbReference>
<dbReference type="Pfam" id="PF07730">
    <property type="entry name" value="HisKA_3"/>
    <property type="match status" value="1"/>
</dbReference>
<evidence type="ECO:0000256" key="9">
    <source>
        <dbReference type="ARBA" id="ARBA00022679"/>
    </source>
</evidence>
<dbReference type="Gene3D" id="1.20.5.1930">
    <property type="match status" value="1"/>
</dbReference>
<dbReference type="PROSITE" id="PS50110">
    <property type="entry name" value="RESPONSE_REGULATORY"/>
    <property type="match status" value="2"/>
</dbReference>
<dbReference type="PROSITE" id="PS50113">
    <property type="entry name" value="PAC"/>
    <property type="match status" value="2"/>
</dbReference>
<dbReference type="InterPro" id="IPR005467">
    <property type="entry name" value="His_kinase_dom"/>
</dbReference>
<dbReference type="NCBIfam" id="TIGR00229">
    <property type="entry name" value="sensory_box"/>
    <property type="match status" value="2"/>
</dbReference>
<name>A0ABM8R1D3_9BACT</name>
<evidence type="ECO:0000256" key="7">
    <source>
        <dbReference type="ARBA" id="ARBA00022490"/>
    </source>
</evidence>
<comment type="catalytic activity">
    <reaction evidence="1">
        <text>ATP + protein L-histidine = ADP + protein N-phospho-L-histidine.</text>
        <dbReference type="EC" id="2.7.13.3"/>
    </reaction>
</comment>
<evidence type="ECO:0000256" key="4">
    <source>
        <dbReference type="ARBA" id="ARBA00012438"/>
    </source>
</evidence>
<evidence type="ECO:0000256" key="8">
    <source>
        <dbReference type="ARBA" id="ARBA00022553"/>
    </source>
</evidence>
<dbReference type="InterPro" id="IPR013655">
    <property type="entry name" value="PAS_fold_3"/>
</dbReference>
<dbReference type="InterPro" id="IPR001789">
    <property type="entry name" value="Sig_transdc_resp-reg_receiver"/>
</dbReference>
<keyword evidence="23" id="KW-1185">Reference proteome</keyword>
<dbReference type="InterPro" id="IPR003018">
    <property type="entry name" value="GAF"/>
</dbReference>
<evidence type="ECO:0000313" key="22">
    <source>
        <dbReference type="EMBL" id="CAE6727619.1"/>
    </source>
</evidence>
<evidence type="ECO:0000256" key="12">
    <source>
        <dbReference type="ARBA" id="ARBA00023004"/>
    </source>
</evidence>
<dbReference type="SMART" id="SM00448">
    <property type="entry name" value="REC"/>
    <property type="match status" value="2"/>
</dbReference>
<dbReference type="Proteomes" id="UP000675880">
    <property type="component" value="Unassembled WGS sequence"/>
</dbReference>
<organism evidence="22 23">
    <name type="scientific">Nitrospira defluvii</name>
    <dbReference type="NCBI Taxonomy" id="330214"/>
    <lineage>
        <taxon>Bacteria</taxon>
        <taxon>Pseudomonadati</taxon>
        <taxon>Nitrospirota</taxon>
        <taxon>Nitrospiria</taxon>
        <taxon>Nitrospirales</taxon>
        <taxon>Nitrospiraceae</taxon>
        <taxon>Nitrospira</taxon>
    </lineage>
</organism>
<dbReference type="Gene3D" id="3.40.50.2300">
    <property type="match status" value="2"/>
</dbReference>
<dbReference type="InterPro" id="IPR004358">
    <property type="entry name" value="Sig_transdc_His_kin-like_C"/>
</dbReference>
<dbReference type="PRINTS" id="PR00344">
    <property type="entry name" value="BCTRLSENSOR"/>
</dbReference>
<evidence type="ECO:0000256" key="10">
    <source>
        <dbReference type="ARBA" id="ARBA00022723"/>
    </source>
</evidence>
<evidence type="ECO:0000256" key="6">
    <source>
        <dbReference type="ARBA" id="ARBA00022485"/>
    </source>
</evidence>
<evidence type="ECO:0000256" key="14">
    <source>
        <dbReference type="ARBA" id="ARBA00024827"/>
    </source>
</evidence>
<proteinExistence type="predicted"/>
<dbReference type="PANTHER" id="PTHR43547">
    <property type="entry name" value="TWO-COMPONENT HISTIDINE KINASE"/>
    <property type="match status" value="1"/>
</dbReference>
<dbReference type="Gene3D" id="1.10.287.130">
    <property type="match status" value="1"/>
</dbReference>
<feature type="domain" description="PAS" evidence="20">
    <location>
        <begin position="753"/>
        <end position="823"/>
    </location>
</feature>
<dbReference type="SUPFAM" id="SSF55781">
    <property type="entry name" value="GAF domain-like"/>
    <property type="match status" value="2"/>
</dbReference>
<dbReference type="EC" id="2.7.13.3" evidence="4"/>
<dbReference type="InterPro" id="IPR011006">
    <property type="entry name" value="CheY-like_superfamily"/>
</dbReference>
<feature type="domain" description="PAC" evidence="21">
    <location>
        <begin position="1117"/>
        <end position="1169"/>
    </location>
</feature>
<dbReference type="SUPFAM" id="SSF55785">
    <property type="entry name" value="PYP-like sensor domain (PAS domain)"/>
    <property type="match status" value="3"/>
</dbReference>
<evidence type="ECO:0000256" key="3">
    <source>
        <dbReference type="ARBA" id="ARBA00004496"/>
    </source>
</evidence>
<sequence length="1575" mass="174716">MNAHDPSNWLTGSDMGERIKAFDWSNTPLGQIEQWPTALVSTLSVCLTAQTPMAIYWGKDSWLLYNDAWRPIVGGKHPWALGIPARNVWPELWPTIQHYYRSVLTTGEANWRSDELLPMQRFGYTEECYFDYSLNPIRGQDGQVEGILNIVQETTYRVLNDRRTRLLRELASLSGSAQHEDDACALALQSLATDPTDLPFALLYRLDRSGGQATLAGAIGLEKDHPARQDRVQLHDPKTTASWPLAASLQQGSPLVLDDLADRFGWLPGGAWPEPTRQAIILPITQGTHQDGDVLLIAAVSPRLQLDGDYRHFFGMVASQIAMALTNARAYQSEARRAEALAELDRAKTEFFNNVSHEFRTPLTLMLGPLEEELRERPHNTNLDVAHRNSVRLLKLVNILLDFSRLEAGRTEALYQPTDLAAYSADLASGFRSAVEGAGLTFRIDCPPLPQPVYVDRSLWEKIVLNLLSNAFKHTFQGEISLSIRHSQEGVTLAVQDTGVGIPTDALPRLFERFYRVQNRQSRTHEGSGIGLALVREVVQLHGGTVQVESRLDEGSIFSVTLPWGKDHLPPEQVSLDTAASTHAPAVSAYLQEAWQWLPEVGTDVSQEEVPSPDGPASRRARILVADDNADMRRYIVRLLREHYEVKAVGDGRAALAEIRRRPPDVLLSDIMMPQLDGIGLARILRADPALQTIPIILLSARAGEEPRIKGLEQGADDYLVKPFSGRELLARVSAHLNLGRLRREAAGQIASSEAQLRAIINQATVTVAQTDLAGRFQLVNRRFCDLLGYTESELLAMRMQDVTDPEDLPRNLDLFQQLVQGGPDFVIEKRYRRKDGTAVWMSVSVGGVREGTDLQSIVGVGLDISDRKRQETQLLIVNRRQQWLYELADAVNRAEPSSRLYERALQAMAEAVEADRAAILLIDDEGVMRFKASQGLSTEYQRAVEGHSPWTADQKDPPPLFMENVALSELTPELQATIQREGIQALAFIPLTYSGRLLGKFMLYFDRPRRMTDEEIEWSQALATTLALAVARAQADEVLRASEERLRLAMVAGRMGAWDLNLHTGETTWDAKQYELFGRPTDQPVRRAEEFYTALHPDDAAQVQDAATRAMDTGLFTSEFRVVHQDGAVRWLSGQGATVTDDQGRPVRMIGINYDITERKQAEQDLQRFAAQLEHRVAERTLELTQSREQLRALATELNLAGQRERQQVATELHDYLAQLLALSRIRLAQAMQHPMAPPLSRTLHELQEVTDQALTYTRTLVAQLSPPILKEFGLPMALRWLAEQMLQRDLHVSLDFCPAELALPEDQAMLLFQSIRELLMNVVKHAGTKDAAIAVLVNDGHLQITVTDHGTGFLPAEKTALPRQGTVPGFGLFSIRERMLALGGRFDLRSRPGEGTIATLVMPLATPLGPAGSLLPHHTPATGSPRTAKEHPGSSTHLNGHPHRPTPVIRVLIADDHAMVRQGLCGLLAGYADIEVLGEAANGQEAVALTTQLQPDVVLMDVNMPGMDGIEATRLIKEVMPNTIVIGLSVQNAGHVGMAMREAGAIAFLNKEAAVEDLYHTILTARNALLSTR</sequence>
<dbReference type="Gene3D" id="3.30.450.40">
    <property type="match status" value="2"/>
</dbReference>
<evidence type="ECO:0000256" key="11">
    <source>
        <dbReference type="ARBA" id="ARBA00022777"/>
    </source>
</evidence>
<dbReference type="Pfam" id="PF00072">
    <property type="entry name" value="Response_reg"/>
    <property type="match status" value="2"/>
</dbReference>
<comment type="function">
    <text evidence="14">Member of the two-component regulatory system NreB/NreC involved in the control of dissimilatory nitrate/nitrite reduction in response to oxygen. NreB functions as a direct oxygen sensor histidine kinase which is autophosphorylated, in the absence of oxygen, probably at the conserved histidine residue, and transfers its phosphate group probably to a conserved aspartate residue of NreC. NreB/NreC activates the expression of the nitrate (narGHJI) and nitrite (nir) reductase operons, as well as the putative nitrate transporter gene narT.</text>
</comment>
<feature type="domain" description="Response regulatory" evidence="19">
    <location>
        <begin position="622"/>
        <end position="737"/>
    </location>
</feature>
<dbReference type="PANTHER" id="PTHR43547:SF2">
    <property type="entry name" value="HYBRID SIGNAL TRANSDUCTION HISTIDINE KINASE C"/>
    <property type="match status" value="1"/>
</dbReference>
<dbReference type="SMART" id="SM00091">
    <property type="entry name" value="PAS"/>
    <property type="match status" value="2"/>
</dbReference>
<dbReference type="InterPro" id="IPR036097">
    <property type="entry name" value="HisK_dim/P_sf"/>
</dbReference>
<evidence type="ECO:0000256" key="2">
    <source>
        <dbReference type="ARBA" id="ARBA00001966"/>
    </source>
</evidence>
<feature type="domain" description="Histidine kinase" evidence="18">
    <location>
        <begin position="354"/>
        <end position="566"/>
    </location>
</feature>
<dbReference type="Gene3D" id="2.10.70.100">
    <property type="match status" value="1"/>
</dbReference>
<dbReference type="SMART" id="SM00065">
    <property type="entry name" value="GAF"/>
    <property type="match status" value="2"/>
</dbReference>
<dbReference type="InterPro" id="IPR036890">
    <property type="entry name" value="HATPase_C_sf"/>
</dbReference>
<feature type="domain" description="Response regulatory" evidence="19">
    <location>
        <begin position="1452"/>
        <end position="1568"/>
    </location>
</feature>
<dbReference type="InterPro" id="IPR035965">
    <property type="entry name" value="PAS-like_dom_sf"/>
</dbReference>
<dbReference type="InterPro" id="IPR011712">
    <property type="entry name" value="Sig_transdc_His_kin_sub3_dim/P"/>
</dbReference>
<dbReference type="InterPro" id="IPR000014">
    <property type="entry name" value="PAS"/>
</dbReference>
<comment type="caution">
    <text evidence="22">The sequence shown here is derived from an EMBL/GenBank/DDBJ whole genome shotgun (WGS) entry which is preliminary data.</text>
</comment>
<dbReference type="Pfam" id="PF00512">
    <property type="entry name" value="HisKA"/>
    <property type="match status" value="1"/>
</dbReference>
<dbReference type="RefSeq" id="WP_213041553.1">
    <property type="nucleotide sequence ID" value="NZ_CAJNBJ010000002.1"/>
</dbReference>
<dbReference type="Pfam" id="PF00989">
    <property type="entry name" value="PAS"/>
    <property type="match status" value="1"/>
</dbReference>
<keyword evidence="9" id="KW-0808">Transferase</keyword>
<dbReference type="SUPFAM" id="SSF47384">
    <property type="entry name" value="Homodimeric domain of signal transducing histidine kinase"/>
    <property type="match status" value="1"/>
</dbReference>
<feature type="modified residue" description="4-aspartylphosphate" evidence="16">
    <location>
        <position position="670"/>
    </location>
</feature>
<evidence type="ECO:0000259" key="21">
    <source>
        <dbReference type="PROSITE" id="PS50113"/>
    </source>
</evidence>
<keyword evidence="7" id="KW-0963">Cytoplasm</keyword>
<keyword evidence="6" id="KW-0004">4Fe-4S</keyword>
<dbReference type="InterPro" id="IPR003661">
    <property type="entry name" value="HisK_dim/P_dom"/>
</dbReference>
<evidence type="ECO:0000256" key="1">
    <source>
        <dbReference type="ARBA" id="ARBA00000085"/>
    </source>
</evidence>
<evidence type="ECO:0000256" key="13">
    <source>
        <dbReference type="ARBA" id="ARBA00023014"/>
    </source>
</evidence>
<dbReference type="EMBL" id="CAJNBJ010000002">
    <property type="protein sequence ID" value="CAE6727619.1"/>
    <property type="molecule type" value="Genomic_DNA"/>
</dbReference>
<evidence type="ECO:0000256" key="16">
    <source>
        <dbReference type="PROSITE-ProRule" id="PRU00169"/>
    </source>
</evidence>
<keyword evidence="12" id="KW-0408">Iron</keyword>
<protein>
    <recommendedName>
        <fullName evidence="5">Oxygen sensor histidine kinase NreB</fullName>
        <ecNumber evidence="4">2.7.13.3</ecNumber>
    </recommendedName>
    <alternativeName>
        <fullName evidence="15">Nitrogen regulation protein B</fullName>
    </alternativeName>
</protein>
<dbReference type="Pfam" id="PF08447">
    <property type="entry name" value="PAS_3"/>
    <property type="match status" value="1"/>
</dbReference>
<feature type="region of interest" description="Disordered" evidence="17">
    <location>
        <begin position="1413"/>
        <end position="1446"/>
    </location>
</feature>
<evidence type="ECO:0000313" key="23">
    <source>
        <dbReference type="Proteomes" id="UP000675880"/>
    </source>
</evidence>
<dbReference type="InterPro" id="IPR001610">
    <property type="entry name" value="PAC"/>
</dbReference>
<reference evidence="22 23" key="1">
    <citation type="submission" date="2021-02" db="EMBL/GenBank/DDBJ databases">
        <authorList>
            <person name="Han P."/>
        </authorList>
    </citation>
    <scope>NUCLEOTIDE SEQUENCE [LARGE SCALE GENOMIC DNA]</scope>
    <source>
        <strain evidence="22">Candidatus Nitrospira sp. ZN2</strain>
    </source>
</reference>
<dbReference type="CDD" id="cd00130">
    <property type="entry name" value="PAS"/>
    <property type="match status" value="2"/>
</dbReference>
<dbReference type="InterPro" id="IPR003594">
    <property type="entry name" value="HATPase_dom"/>
</dbReference>
<dbReference type="InterPro" id="IPR000700">
    <property type="entry name" value="PAS-assoc_C"/>
</dbReference>
<keyword evidence="11" id="KW-0418">Kinase</keyword>
<accession>A0ABM8R1D3</accession>
<dbReference type="Gene3D" id="3.30.565.10">
    <property type="entry name" value="Histidine kinase-like ATPase, C-terminal domain"/>
    <property type="match status" value="2"/>
</dbReference>
<gene>
    <name evidence="22" type="ORF">NSPZN2_100186</name>
</gene>
<feature type="domain" description="PAC" evidence="21">
    <location>
        <begin position="826"/>
        <end position="877"/>
    </location>
</feature>
<dbReference type="InterPro" id="IPR058245">
    <property type="entry name" value="NreC/VraR/RcsB-like_REC"/>
</dbReference>
<feature type="domain" description="Histidine kinase" evidence="18">
    <location>
        <begin position="1209"/>
        <end position="1408"/>
    </location>
</feature>
<dbReference type="SUPFAM" id="SSF55874">
    <property type="entry name" value="ATPase domain of HSP90 chaperone/DNA topoisomerase II/histidine kinase"/>
    <property type="match status" value="2"/>
</dbReference>
<comment type="subcellular location">
    <subcellularLocation>
        <location evidence="3">Cytoplasm</location>
    </subcellularLocation>
</comment>
<dbReference type="PROSITE" id="PS50112">
    <property type="entry name" value="PAS"/>
    <property type="match status" value="2"/>
</dbReference>
<dbReference type="Pfam" id="PF13185">
    <property type="entry name" value="GAF_2"/>
    <property type="match status" value="1"/>
</dbReference>
<dbReference type="SMART" id="SM00388">
    <property type="entry name" value="HisKA"/>
    <property type="match status" value="1"/>
</dbReference>
<evidence type="ECO:0000259" key="18">
    <source>
        <dbReference type="PROSITE" id="PS50109"/>
    </source>
</evidence>
<keyword evidence="10" id="KW-0479">Metal-binding</keyword>
<evidence type="ECO:0000256" key="5">
    <source>
        <dbReference type="ARBA" id="ARBA00017322"/>
    </source>
</evidence>
<dbReference type="SMART" id="SM00387">
    <property type="entry name" value="HATPase_c"/>
    <property type="match status" value="2"/>
</dbReference>
<dbReference type="Pfam" id="PF02518">
    <property type="entry name" value="HATPase_c"/>
    <property type="match status" value="2"/>
</dbReference>
<dbReference type="InterPro" id="IPR013767">
    <property type="entry name" value="PAS_fold"/>
</dbReference>
<dbReference type="CDD" id="cd17535">
    <property type="entry name" value="REC_NarL-like"/>
    <property type="match status" value="1"/>
</dbReference>
<dbReference type="InterPro" id="IPR029016">
    <property type="entry name" value="GAF-like_dom_sf"/>
</dbReference>
<keyword evidence="8 16" id="KW-0597">Phosphoprotein</keyword>
<dbReference type="CDD" id="cd16917">
    <property type="entry name" value="HATPase_UhpB-NarQ-NarX-like"/>
    <property type="match status" value="1"/>
</dbReference>
<evidence type="ECO:0000256" key="17">
    <source>
        <dbReference type="SAM" id="MobiDB-lite"/>
    </source>
</evidence>
<dbReference type="Pfam" id="PF01590">
    <property type="entry name" value="GAF"/>
    <property type="match status" value="1"/>
</dbReference>
<keyword evidence="13" id="KW-0411">Iron-sulfur</keyword>
<dbReference type="CDD" id="cd00075">
    <property type="entry name" value="HATPase"/>
    <property type="match status" value="1"/>
</dbReference>
<feature type="modified residue" description="4-aspartylphosphate" evidence="16">
    <location>
        <position position="1503"/>
    </location>
</feature>
<comment type="cofactor">
    <cofactor evidence="2">
        <name>[4Fe-4S] cluster</name>
        <dbReference type="ChEBI" id="CHEBI:49883"/>
    </cofactor>
</comment>